<dbReference type="SUPFAM" id="SSF48452">
    <property type="entry name" value="TPR-like"/>
    <property type="match status" value="2"/>
</dbReference>
<evidence type="ECO:0000256" key="1">
    <source>
        <dbReference type="ARBA" id="ARBA00002863"/>
    </source>
</evidence>
<dbReference type="SMART" id="SM00386">
    <property type="entry name" value="HAT"/>
    <property type="match status" value="6"/>
</dbReference>
<dbReference type="InterPro" id="IPR012340">
    <property type="entry name" value="NA-bd_OB-fold"/>
</dbReference>
<feature type="compositionally biased region" description="Basic residues" evidence="11">
    <location>
        <begin position="112"/>
        <end position="124"/>
    </location>
</feature>
<dbReference type="FunCoup" id="A0A2J6T7X7">
    <property type="interactions" value="1100"/>
</dbReference>
<feature type="domain" description="S1 motif" evidence="12">
    <location>
        <begin position="150"/>
        <end position="252"/>
    </location>
</feature>
<evidence type="ECO:0000259" key="12">
    <source>
        <dbReference type="PROSITE" id="PS50126"/>
    </source>
</evidence>
<feature type="compositionally biased region" description="Basic and acidic residues" evidence="11">
    <location>
        <begin position="92"/>
        <end position="102"/>
    </location>
</feature>
<feature type="compositionally biased region" description="Basic residues" evidence="11">
    <location>
        <begin position="1"/>
        <end position="10"/>
    </location>
</feature>
<dbReference type="GeneID" id="36586253"/>
<dbReference type="FunFam" id="2.40.50.140:FF:000279">
    <property type="entry name" value="rRNA biogenesis protein rrp5"/>
    <property type="match status" value="1"/>
</dbReference>
<organism evidence="13 14">
    <name type="scientific">Hyaloscypha bicolor E</name>
    <dbReference type="NCBI Taxonomy" id="1095630"/>
    <lineage>
        <taxon>Eukaryota</taxon>
        <taxon>Fungi</taxon>
        <taxon>Dikarya</taxon>
        <taxon>Ascomycota</taxon>
        <taxon>Pezizomycotina</taxon>
        <taxon>Leotiomycetes</taxon>
        <taxon>Helotiales</taxon>
        <taxon>Hyaloscyphaceae</taxon>
        <taxon>Hyaloscypha</taxon>
        <taxon>Hyaloscypha bicolor</taxon>
    </lineage>
</organism>
<dbReference type="CDD" id="cd04461">
    <property type="entry name" value="S1_Rrp5_repeat_hs8_sc7"/>
    <property type="match status" value="1"/>
</dbReference>
<feature type="domain" description="S1 motif" evidence="12">
    <location>
        <begin position="553"/>
        <end position="627"/>
    </location>
</feature>
<dbReference type="InParanoid" id="A0A2J6T7X7"/>
<keyword evidence="7" id="KW-0539">Nucleus</keyword>
<accession>A0A2J6T7X7</accession>
<dbReference type="InterPro" id="IPR011990">
    <property type="entry name" value="TPR-like_helical_dom_sf"/>
</dbReference>
<dbReference type="InterPro" id="IPR048058">
    <property type="entry name" value="Rrp5_S1_rpt_hs11_sc8"/>
</dbReference>
<dbReference type="CDD" id="cd05693">
    <property type="entry name" value="S1_Rrp5_repeat_hs1_sc1"/>
    <property type="match status" value="1"/>
</dbReference>
<keyword evidence="6" id="KW-0677">Repeat</keyword>
<feature type="domain" description="S1 motif" evidence="12">
    <location>
        <begin position="1318"/>
        <end position="1389"/>
    </location>
</feature>
<dbReference type="CDD" id="cd05708">
    <property type="entry name" value="S1_Rrp5_repeat_sc12"/>
    <property type="match status" value="1"/>
</dbReference>
<evidence type="ECO:0000256" key="5">
    <source>
        <dbReference type="ARBA" id="ARBA00022553"/>
    </source>
</evidence>
<feature type="compositionally biased region" description="Basic and acidic residues" evidence="11">
    <location>
        <begin position="22"/>
        <end position="43"/>
    </location>
</feature>
<feature type="region of interest" description="Disordered" evidence="11">
    <location>
        <begin position="1772"/>
        <end position="1803"/>
    </location>
</feature>
<evidence type="ECO:0000313" key="13">
    <source>
        <dbReference type="EMBL" id="PMD59063.1"/>
    </source>
</evidence>
<feature type="region of interest" description="Disordered" evidence="11">
    <location>
        <begin position="1488"/>
        <end position="1526"/>
    </location>
</feature>
<feature type="domain" description="S1 motif" evidence="12">
    <location>
        <begin position="1229"/>
        <end position="1298"/>
    </location>
</feature>
<dbReference type="FunFam" id="2.40.50.140:FF:000266">
    <property type="entry name" value="rRNA biogenesis protein rrp5"/>
    <property type="match status" value="1"/>
</dbReference>
<dbReference type="FunFam" id="2.40.50.140:FF:000155">
    <property type="entry name" value="rRNA biogenesis protein RRP5"/>
    <property type="match status" value="1"/>
</dbReference>
<keyword evidence="3" id="KW-0690">Ribosome biogenesis</keyword>
<dbReference type="GO" id="GO:0003723">
    <property type="term" value="F:RNA binding"/>
    <property type="evidence" value="ECO:0007669"/>
    <property type="project" value="TreeGrafter"/>
</dbReference>
<feature type="domain" description="S1 motif" evidence="12">
    <location>
        <begin position="940"/>
        <end position="1016"/>
    </location>
</feature>
<proteinExistence type="predicted"/>
<feature type="region of interest" description="Disordered" evidence="11">
    <location>
        <begin position="1"/>
        <end position="75"/>
    </location>
</feature>
<feature type="compositionally biased region" description="Basic and acidic residues" evidence="11">
    <location>
        <begin position="125"/>
        <end position="136"/>
    </location>
</feature>
<feature type="compositionally biased region" description="Basic and acidic residues" evidence="11">
    <location>
        <begin position="1772"/>
        <end position="1789"/>
    </location>
</feature>
<dbReference type="CDD" id="cd05702">
    <property type="entry name" value="S1_Rrp5_repeat_hs11_sc8"/>
    <property type="match status" value="1"/>
</dbReference>
<dbReference type="InterPro" id="IPR045209">
    <property type="entry name" value="Rrp5"/>
</dbReference>
<feature type="domain" description="S1 motif" evidence="12">
    <location>
        <begin position="461"/>
        <end position="536"/>
    </location>
</feature>
<dbReference type="RefSeq" id="XP_024735967.1">
    <property type="nucleotide sequence ID" value="XM_024878176.1"/>
</dbReference>
<feature type="compositionally biased region" description="Acidic residues" evidence="11">
    <location>
        <begin position="1419"/>
        <end position="1428"/>
    </location>
</feature>
<dbReference type="Gene3D" id="2.40.50.140">
    <property type="entry name" value="Nucleic acid-binding proteins"/>
    <property type="match status" value="11"/>
</dbReference>
<feature type="domain" description="S1 motif" evidence="12">
    <location>
        <begin position="735"/>
        <end position="809"/>
    </location>
</feature>
<dbReference type="PROSITE" id="PS50126">
    <property type="entry name" value="S1"/>
    <property type="match status" value="12"/>
</dbReference>
<dbReference type="InterPro" id="IPR048059">
    <property type="entry name" value="Rrp5_S1_rpt_hs1_sc1"/>
</dbReference>
<evidence type="ECO:0000256" key="6">
    <source>
        <dbReference type="ARBA" id="ARBA00022737"/>
    </source>
</evidence>
<dbReference type="SUPFAM" id="SSF50249">
    <property type="entry name" value="Nucleic acid-binding proteins"/>
    <property type="match status" value="12"/>
</dbReference>
<keyword evidence="14" id="KW-1185">Reference proteome</keyword>
<dbReference type="FunFam" id="2.40.50.140:FF:000278">
    <property type="entry name" value="rRNA biogenesis protein rrp5"/>
    <property type="match status" value="1"/>
</dbReference>
<dbReference type="FunFam" id="2.40.50.140:FF:000159">
    <property type="entry name" value="rRNA biogenesis protein rrp5"/>
    <property type="match status" value="1"/>
</dbReference>
<evidence type="ECO:0000256" key="2">
    <source>
        <dbReference type="ARBA" id="ARBA00004604"/>
    </source>
</evidence>
<dbReference type="GO" id="GO:0032040">
    <property type="term" value="C:small-subunit processome"/>
    <property type="evidence" value="ECO:0007669"/>
    <property type="project" value="TreeGrafter"/>
</dbReference>
<evidence type="ECO:0000256" key="11">
    <source>
        <dbReference type="SAM" id="MobiDB-lite"/>
    </source>
</evidence>
<dbReference type="Pfam" id="PF24685">
    <property type="entry name" value="OB_RRP5_4th"/>
    <property type="match status" value="1"/>
</dbReference>
<dbReference type="PANTHER" id="PTHR23270:SF10">
    <property type="entry name" value="PROTEIN RRP5 HOMOLOG"/>
    <property type="match status" value="1"/>
</dbReference>
<evidence type="ECO:0000256" key="10">
    <source>
        <dbReference type="ARBA" id="ARBA00076674"/>
    </source>
</evidence>
<dbReference type="InterPro" id="IPR003107">
    <property type="entry name" value="HAT"/>
</dbReference>
<protein>
    <recommendedName>
        <fullName evidence="9">rRNA biogenesis protein RRP5</fullName>
    </recommendedName>
    <alternativeName>
        <fullName evidence="10">Ribosomal RNA-processing protein 5</fullName>
    </alternativeName>
</protein>
<dbReference type="STRING" id="1095630.A0A2J6T7X7"/>
<evidence type="ECO:0000256" key="7">
    <source>
        <dbReference type="ARBA" id="ARBA00023242"/>
    </source>
</evidence>
<dbReference type="Proteomes" id="UP000235371">
    <property type="component" value="Unassembled WGS sequence"/>
</dbReference>
<keyword evidence="5" id="KW-0597">Phosphoprotein</keyword>
<evidence type="ECO:0000313" key="14">
    <source>
        <dbReference type="Proteomes" id="UP000235371"/>
    </source>
</evidence>
<dbReference type="InterPro" id="IPR057302">
    <property type="entry name" value="Rrp5_S1"/>
</dbReference>
<feature type="compositionally biased region" description="Acidic residues" evidence="11">
    <location>
        <begin position="1452"/>
        <end position="1463"/>
    </location>
</feature>
<dbReference type="FunFam" id="2.40.50.140:FF:000103">
    <property type="entry name" value="protein RRP5 homolog"/>
    <property type="match status" value="2"/>
</dbReference>
<name>A0A2J6T7X7_9HELO</name>
<evidence type="ECO:0000256" key="8">
    <source>
        <dbReference type="ARBA" id="ARBA00055575"/>
    </source>
</evidence>
<feature type="region of interest" description="Disordered" evidence="11">
    <location>
        <begin position="1397"/>
        <end position="1470"/>
    </location>
</feature>
<feature type="compositionally biased region" description="Acidic residues" evidence="11">
    <location>
        <begin position="1397"/>
        <end position="1408"/>
    </location>
</feature>
<comment type="function">
    <text evidence="1">Component of the cleavage factor IA (CFIA) complex, which is involved in the endonucleolytic cleavage during polyadenylation-dependent pre-mRNA 3'-end formation.</text>
</comment>
<dbReference type="PANTHER" id="PTHR23270">
    <property type="entry name" value="PROGRAMMED CELL DEATH PROTEIN 11 PRE-RRNA PROCESSING PROTEIN RRP5"/>
    <property type="match status" value="1"/>
</dbReference>
<dbReference type="InterPro" id="IPR057301">
    <property type="entry name" value="Rrp5_OB_4th"/>
</dbReference>
<dbReference type="SMART" id="SM00316">
    <property type="entry name" value="S1"/>
    <property type="match status" value="13"/>
</dbReference>
<feature type="region of interest" description="Disordered" evidence="11">
    <location>
        <begin position="92"/>
        <end position="136"/>
    </location>
</feature>
<feature type="domain" description="S1 motif" evidence="12">
    <location>
        <begin position="1135"/>
        <end position="1204"/>
    </location>
</feature>
<dbReference type="InterPro" id="IPR008847">
    <property type="entry name" value="Suf"/>
</dbReference>
<reference evidence="13 14" key="1">
    <citation type="submission" date="2016-04" db="EMBL/GenBank/DDBJ databases">
        <title>A degradative enzymes factory behind the ericoid mycorrhizal symbiosis.</title>
        <authorList>
            <consortium name="DOE Joint Genome Institute"/>
            <person name="Martino E."/>
            <person name="Morin E."/>
            <person name="Grelet G."/>
            <person name="Kuo A."/>
            <person name="Kohler A."/>
            <person name="Daghino S."/>
            <person name="Barry K."/>
            <person name="Choi C."/>
            <person name="Cichocki N."/>
            <person name="Clum A."/>
            <person name="Copeland A."/>
            <person name="Hainaut M."/>
            <person name="Haridas S."/>
            <person name="Labutti K."/>
            <person name="Lindquist E."/>
            <person name="Lipzen A."/>
            <person name="Khouja H.-R."/>
            <person name="Murat C."/>
            <person name="Ohm R."/>
            <person name="Olson A."/>
            <person name="Spatafora J."/>
            <person name="Veneault-Fourrey C."/>
            <person name="Henrissat B."/>
            <person name="Grigoriev I."/>
            <person name="Martin F."/>
            <person name="Perotto S."/>
        </authorList>
    </citation>
    <scope>NUCLEOTIDE SEQUENCE [LARGE SCALE GENOMIC DNA]</scope>
    <source>
        <strain evidence="13 14">E</strain>
    </source>
</reference>
<evidence type="ECO:0000256" key="9">
    <source>
        <dbReference type="ARBA" id="ARBA00073619"/>
    </source>
</evidence>
<dbReference type="Pfam" id="PF00575">
    <property type="entry name" value="S1"/>
    <property type="match status" value="5"/>
</dbReference>
<keyword evidence="4" id="KW-0698">rRNA processing</keyword>
<dbReference type="FunFam" id="2.40.50.140:FF:000196">
    <property type="entry name" value="rRNA biogenesis protein RRP5"/>
    <property type="match status" value="1"/>
</dbReference>
<sequence length="1803" mass="197976">MAPIDKKRKNGPTNESFARSRKPAEGDDRPSKRLRPDEKDGKRTAPKAPLVPKISRVREEEAAFPRGGASILTPLEHKQIQIEATRDVLFEQEIGKSSRPEQDGGGEETAVRKKHKPKSKGKGKKGTEKAEPEEETVKIEGLSYKRIVPGSLILGQVSQINDHDIALSLPNNLTGYVPITSISDKITQRIEDIADAEDDENDEDDEVNSEGVELVELFSIGQYLRAYVVSTSDDPNSTSNGKPRRRIELSLLPQQANNVLKSQNIIVNTMLMTSVASVEDHGLVMDLGLESSDLKGFLSSKELGHGIKLPDVQEGRVFLCMVTGLNSSGKIIKLSADRQKIGNLKKSNYLTEAPTVDAFLPGSAVEVLVADITSRGIVGKVMGMVDVTADLMHSGAGASGKDLEKRYKIGSKIKGRIVCTFPAADPPKLGVSLLEHVVSLAPQQAIKNGEKKNPLDVLPLSTIIEEVTVRKVEADVGLFVDVGVKGVSGFVHISRVKDGKIETLSESAGAYKVGSTHRGRVIGYNSLDGVYLISLEPSVLEQPFLRIEDLTIGEVVKGKVEKIVINASGVGGILVNLAEGITGLVPVTHMSDVQLQHPEKKFKEGMTVTARVLSTDPGKRQIRLTLKKSLVNSEATLFLSYNDIKVGMHSPGTIVNIIPAGAVVQFYGTIRGFLPVSEMSEAYIQDPHQHFRLGQVVNVHVLKVDPEAEKLTVSCKDTSVFGLAQQNAMKKLKVGEIVSGVVTEKSDDDISVELQGLGSRAILAVGHLTDGSSSKNQSAMKKIRVGQTLIDLVVLEKLEQKRLVTVTNKPSLLKDARNHVLLRSFDDVKQNKVVHGFVKNVTLTAVFVQFGGGLTGLLPKNKLTERSIRLPNFGMAKYQSVEAKIISVDHGQQRFALSMVDLSNEVPTELPLATASAGSAQAAVNSVDPTVTSVDDLTLGRLTKAKISSVKDTQINVQLADNIQGRIDVSQFFDTWETIKDRKKPLRSFSSKQVIDVRVLGIHDARNHRFLPISHRGGKTLVFELSAKPSDQTDVAQDPLTLDKVKVGSSWIAYVNNIGDDCLWVNLSPNVRGRIRNIDVSDDISLLKDMGSNFPVGSAIRVQVTHVDVANNRLDLSARSTQTSEPLTFKNLSKGMVVTGRVTKSNERLIMVQLSESVSGPINLTDLADDYSDADLTKYSKHDIIRVCITDIDAPNKKMRISTRPSRVLNSSLPVQDPEISSISQLKVNDIIRGFVKNVSDKGLFVNLGGNVTAYVRVSDLSDSYVKDWKSEFAVDQLVKGKIVHVDTQSNNVRMSLKATVLDNDYVVPITFDDIKVGQVVTGKIRKVEDFGVFILIDSSDKVSGLCHKSEMAEKPVHDVKKLYEEGDSVKAVVLKVDPEKRRINFGLKASYFETGAEAEVESDDDDLSGMQGVKIGEDTDENDEEGSEDNKHGGIDLDDVESSDGGAEQNEQSDEEMVDAGDDSGVAALNAGGFDWTADVLDQIEEQSGAESDDEDADETPKKKKRRKGEIKIDKTGDLDANGPQSVSDFERLLLGQPDSAELWIQYMAFQMQLSELGKARDVAERAIKSINITEETEKMNVWIALLNLENTYGSDETVEEAFKRACQYNDAQEIHERLTSIYIQSGKHDKADELFQVLVKKFSQSPTVWYNYAHFLHTTLASPDRARALLPRATQSLPPHTHLNLTLKFAALEFHSSSGSPERGRTMFEGLLSTFPKRLDIWNQLLDLEIQQGDQDIIRGVFERVVKTKGLKPKGAKSWFRRWSEWEEKNGDKKSQEKVKAKAEEWVRSAGQKKSQPGDDE</sequence>
<dbReference type="FunFam" id="1.25.40.10:FF:000467">
    <property type="entry name" value="Putative rRNA biogenesis protein RRP5"/>
    <property type="match status" value="1"/>
</dbReference>
<evidence type="ECO:0000256" key="4">
    <source>
        <dbReference type="ARBA" id="ARBA00022552"/>
    </source>
</evidence>
<dbReference type="Gene3D" id="1.25.40.10">
    <property type="entry name" value="Tetratricopeptide repeat domain"/>
    <property type="match status" value="1"/>
</dbReference>
<dbReference type="CDD" id="cd05697">
    <property type="entry name" value="S1_Rrp5_repeat_hs5"/>
    <property type="match status" value="1"/>
</dbReference>
<dbReference type="OrthoDB" id="412781at2759"/>
<gene>
    <name evidence="13" type="ORF">K444DRAFT_591104</name>
</gene>
<dbReference type="CDD" id="cd05698">
    <property type="entry name" value="S1_Rrp5_repeat_hs6_sc5"/>
    <property type="match status" value="1"/>
</dbReference>
<comment type="subcellular location">
    <subcellularLocation>
        <location evidence="2">Nucleus</location>
        <location evidence="2">Nucleolus</location>
    </subcellularLocation>
</comment>
<dbReference type="Pfam" id="PF23459">
    <property type="entry name" value="S1_RRP5"/>
    <property type="match status" value="1"/>
</dbReference>
<dbReference type="Pfam" id="PF05843">
    <property type="entry name" value="Suf"/>
    <property type="match status" value="1"/>
</dbReference>
<feature type="domain" description="S1 motif" evidence="12">
    <location>
        <begin position="1048"/>
        <end position="1119"/>
    </location>
</feature>
<feature type="domain" description="S1 motif" evidence="12">
    <location>
        <begin position="831"/>
        <end position="900"/>
    </location>
</feature>
<dbReference type="CDD" id="cd05706">
    <property type="entry name" value="S1_Rrp5_repeat_sc10"/>
    <property type="match status" value="1"/>
</dbReference>
<dbReference type="GO" id="GO:0006364">
    <property type="term" value="P:rRNA processing"/>
    <property type="evidence" value="ECO:0007669"/>
    <property type="project" value="UniProtKB-KW"/>
</dbReference>
<evidence type="ECO:0000256" key="3">
    <source>
        <dbReference type="ARBA" id="ARBA00022517"/>
    </source>
</evidence>
<feature type="domain" description="S1 motif" evidence="12">
    <location>
        <begin position="647"/>
        <end position="716"/>
    </location>
</feature>
<comment type="function">
    <text evidence="8">Involved in the biogenesis of rRNA. Required for the formation of 18S and 5.8S rRNA.</text>
</comment>
<dbReference type="EMBL" id="KZ613817">
    <property type="protein sequence ID" value="PMD59063.1"/>
    <property type="molecule type" value="Genomic_DNA"/>
</dbReference>
<dbReference type="InterPro" id="IPR003029">
    <property type="entry name" value="S1_domain"/>
</dbReference>
<feature type="domain" description="S1 motif" evidence="12">
    <location>
        <begin position="268"/>
        <end position="337"/>
    </location>
</feature>
<dbReference type="CDD" id="cd05707">
    <property type="entry name" value="S1_Rrp5_repeat_sc11"/>
    <property type="match status" value="1"/>
</dbReference>
<dbReference type="CDD" id="cd05703">
    <property type="entry name" value="S1_Rrp5_repeat_hs12_sc9"/>
    <property type="match status" value="1"/>
</dbReference>